<dbReference type="STRING" id="768706.Desor_0943"/>
<dbReference type="AlphaFoldDB" id="G7W5H2"/>
<keyword evidence="2" id="KW-1185">Reference proteome</keyword>
<accession>G7W5H2</accession>
<gene>
    <name evidence="1" type="ordered locus">Desor_0943</name>
</gene>
<dbReference type="RefSeq" id="WP_014183443.1">
    <property type="nucleotide sequence ID" value="NC_016584.1"/>
</dbReference>
<dbReference type="Proteomes" id="UP000006346">
    <property type="component" value="Chromosome"/>
</dbReference>
<name>G7W5H2_DESOD</name>
<evidence type="ECO:0000313" key="1">
    <source>
        <dbReference type="EMBL" id="AET66619.1"/>
    </source>
</evidence>
<proteinExistence type="predicted"/>
<dbReference type="EMBL" id="CP003108">
    <property type="protein sequence ID" value="AET66619.1"/>
    <property type="molecule type" value="Genomic_DNA"/>
</dbReference>
<organism evidence="1 2">
    <name type="scientific">Desulfosporosinus orientis (strain ATCC 19365 / DSM 765 / NCIMB 8382 / VKM B-1628 / Singapore I)</name>
    <name type="common">Desulfotomaculum orientis</name>
    <dbReference type="NCBI Taxonomy" id="768706"/>
    <lineage>
        <taxon>Bacteria</taxon>
        <taxon>Bacillati</taxon>
        <taxon>Bacillota</taxon>
        <taxon>Clostridia</taxon>
        <taxon>Eubacteriales</taxon>
        <taxon>Desulfitobacteriaceae</taxon>
        <taxon>Desulfosporosinus</taxon>
    </lineage>
</organism>
<reference evidence="2" key="1">
    <citation type="submission" date="2011-11" db="EMBL/GenBank/DDBJ databases">
        <title>Complete sequence of Desulfosporosinus orientis DSM 765.</title>
        <authorList>
            <person name="Lucas S."/>
            <person name="Han J."/>
            <person name="Lapidus A."/>
            <person name="Cheng J.-F."/>
            <person name="Goodwin L."/>
            <person name="Pitluck S."/>
            <person name="Peters L."/>
            <person name="Ovchinnikova G."/>
            <person name="Teshima H."/>
            <person name="Detter J.C."/>
            <person name="Han C."/>
            <person name="Tapia R."/>
            <person name="Land M."/>
            <person name="Hauser L."/>
            <person name="Kyrpides N."/>
            <person name="Ivanova N."/>
            <person name="Pagani I."/>
            <person name="Pester M."/>
            <person name="Spring S."/>
            <person name="Ollivier B."/>
            <person name="Rattei T."/>
            <person name="Klenk H.-P."/>
            <person name="Wagner M."/>
            <person name="Loy A."/>
            <person name="Woyke T."/>
        </authorList>
    </citation>
    <scope>NUCLEOTIDE SEQUENCE [LARGE SCALE GENOMIC DNA]</scope>
    <source>
        <strain evidence="2">ATCC 19365 / DSM 765 / NCIMB 8382 / VKM B-1628</strain>
    </source>
</reference>
<dbReference type="HOGENOM" id="CLU_982560_0_0_9"/>
<dbReference type="KEGG" id="dor:Desor_0943"/>
<dbReference type="PATRIC" id="fig|768706.3.peg.911"/>
<evidence type="ECO:0000313" key="2">
    <source>
        <dbReference type="Proteomes" id="UP000006346"/>
    </source>
</evidence>
<sequence>MRDGYEYYTKRVFSKIENGQLKTLLNSYLEGLYTTLEVWTFNRIFNEMINSFENVKITDLTWDLMCNQIRNMKSGYKYLIRFYGYAQKSGACLGCHDEYLKRNSWILFDNKDIHVNESNISKFYFSGGSPENFFIISNGKFPPCYIYIDTANSKLNKIFNLFIKFREGLLTNEVMLADFLRNFELSLGQYSSLINDMRDFNYETFDTQFKYFSTDDDKKRQIRIFYLKSFYVFLIRFFEDIREKHDVLNIEHGIDKAFLCKENFSTLYEEGVNGKLNHTHLRQ</sequence>
<protein>
    <submittedName>
        <fullName evidence="1">Uncharacterized protein</fullName>
    </submittedName>
</protein>
<reference evidence="1 2" key="2">
    <citation type="journal article" date="2012" name="J. Bacteriol.">
        <title>Complete genome sequences of Desulfosporosinus orientis DSM765T, Desulfosporosinus youngiae DSM17734T, Desulfosporosinus meridiei DSM13257T, and Desulfosporosinus acidiphilus DSM22704T.</title>
        <authorList>
            <person name="Pester M."/>
            <person name="Brambilla E."/>
            <person name="Alazard D."/>
            <person name="Rattei T."/>
            <person name="Weinmaier T."/>
            <person name="Han J."/>
            <person name="Lucas S."/>
            <person name="Lapidus A."/>
            <person name="Cheng J.F."/>
            <person name="Goodwin L."/>
            <person name="Pitluck S."/>
            <person name="Peters L."/>
            <person name="Ovchinnikova G."/>
            <person name="Teshima H."/>
            <person name="Detter J.C."/>
            <person name="Han C.S."/>
            <person name="Tapia R."/>
            <person name="Land M.L."/>
            <person name="Hauser L."/>
            <person name="Kyrpides N.C."/>
            <person name="Ivanova N.N."/>
            <person name="Pagani I."/>
            <person name="Huntmann M."/>
            <person name="Wei C.L."/>
            <person name="Davenport K.W."/>
            <person name="Daligault H."/>
            <person name="Chain P.S."/>
            <person name="Chen A."/>
            <person name="Mavromatis K."/>
            <person name="Markowitz V."/>
            <person name="Szeto E."/>
            <person name="Mikhailova N."/>
            <person name="Pati A."/>
            <person name="Wagner M."/>
            <person name="Woyke T."/>
            <person name="Ollivier B."/>
            <person name="Klenk H.P."/>
            <person name="Spring S."/>
            <person name="Loy A."/>
        </authorList>
    </citation>
    <scope>NUCLEOTIDE SEQUENCE [LARGE SCALE GENOMIC DNA]</scope>
    <source>
        <strain evidence="2">ATCC 19365 / DSM 765 / NCIMB 8382 / VKM B-1628</strain>
    </source>
</reference>